<dbReference type="Pfam" id="PF07679">
    <property type="entry name" value="I-set"/>
    <property type="match status" value="1"/>
</dbReference>
<evidence type="ECO:0000259" key="1">
    <source>
        <dbReference type="PROSITE" id="PS50835"/>
    </source>
</evidence>
<feature type="domain" description="Ig-like" evidence="1">
    <location>
        <begin position="1"/>
        <end position="47"/>
    </location>
</feature>
<accession>A0A8S3BCD0</accession>
<feature type="non-terminal residue" evidence="2">
    <location>
        <position position="1"/>
    </location>
</feature>
<organism evidence="2 3">
    <name type="scientific">Rotaria magnacalcarata</name>
    <dbReference type="NCBI Taxonomy" id="392030"/>
    <lineage>
        <taxon>Eukaryota</taxon>
        <taxon>Metazoa</taxon>
        <taxon>Spiralia</taxon>
        <taxon>Gnathifera</taxon>
        <taxon>Rotifera</taxon>
        <taxon>Eurotatoria</taxon>
        <taxon>Bdelloidea</taxon>
        <taxon>Philodinida</taxon>
        <taxon>Philodinidae</taxon>
        <taxon>Rotaria</taxon>
    </lineage>
</organism>
<comment type="caution">
    <text evidence="2">The sequence shown here is derived from an EMBL/GenBank/DDBJ whole genome shotgun (WGS) entry which is preliminary data.</text>
</comment>
<gene>
    <name evidence="2" type="ORF">SMN809_LOCUS47613</name>
</gene>
<dbReference type="SUPFAM" id="SSF48726">
    <property type="entry name" value="Immunoglobulin"/>
    <property type="match status" value="1"/>
</dbReference>
<dbReference type="PROSITE" id="PS50835">
    <property type="entry name" value="IG_LIKE"/>
    <property type="match status" value="1"/>
</dbReference>
<dbReference type="InterPro" id="IPR013783">
    <property type="entry name" value="Ig-like_fold"/>
</dbReference>
<dbReference type="InterPro" id="IPR036179">
    <property type="entry name" value="Ig-like_dom_sf"/>
</dbReference>
<sequence length="62" mass="6871">VESRIQQLYDEDVATLVIKKIKLDDNGEYICRATNDEGSDTSSAQLTVKAHIPGENEEDYAA</sequence>
<evidence type="ECO:0000313" key="2">
    <source>
        <dbReference type="EMBL" id="CAF4811511.1"/>
    </source>
</evidence>
<feature type="non-terminal residue" evidence="2">
    <location>
        <position position="62"/>
    </location>
</feature>
<dbReference type="InterPro" id="IPR007110">
    <property type="entry name" value="Ig-like_dom"/>
</dbReference>
<dbReference type="AlphaFoldDB" id="A0A8S3BCD0"/>
<dbReference type="Proteomes" id="UP000676336">
    <property type="component" value="Unassembled WGS sequence"/>
</dbReference>
<dbReference type="EMBL" id="CAJOBI010151205">
    <property type="protein sequence ID" value="CAF4811511.1"/>
    <property type="molecule type" value="Genomic_DNA"/>
</dbReference>
<evidence type="ECO:0000313" key="3">
    <source>
        <dbReference type="Proteomes" id="UP000676336"/>
    </source>
</evidence>
<reference evidence="2" key="1">
    <citation type="submission" date="2021-02" db="EMBL/GenBank/DDBJ databases">
        <authorList>
            <person name="Nowell W R."/>
        </authorList>
    </citation>
    <scope>NUCLEOTIDE SEQUENCE</scope>
</reference>
<dbReference type="Gene3D" id="2.60.40.10">
    <property type="entry name" value="Immunoglobulins"/>
    <property type="match status" value="1"/>
</dbReference>
<proteinExistence type="predicted"/>
<protein>
    <recommendedName>
        <fullName evidence="1">Ig-like domain-containing protein</fullName>
    </recommendedName>
</protein>
<name>A0A8S3BCD0_9BILA</name>
<dbReference type="InterPro" id="IPR013098">
    <property type="entry name" value="Ig_I-set"/>
</dbReference>